<protein>
    <submittedName>
        <fullName evidence="1">Uncharacterized protein</fullName>
    </submittedName>
</protein>
<reference evidence="2" key="1">
    <citation type="journal article" date="2011" name="Science">
        <title>The plant cell wall-decomposing machinery underlies the functional diversity of forest fungi.</title>
        <authorList>
            <person name="Eastwood D.C."/>
            <person name="Floudas D."/>
            <person name="Binder M."/>
            <person name="Majcherczyk A."/>
            <person name="Schneider P."/>
            <person name="Aerts A."/>
            <person name="Asiegbu F.O."/>
            <person name="Baker S.E."/>
            <person name="Barry K."/>
            <person name="Bendiksby M."/>
            <person name="Blumentritt M."/>
            <person name="Coutinho P.M."/>
            <person name="Cullen D."/>
            <person name="de Vries R.P."/>
            <person name="Gathman A."/>
            <person name="Goodell B."/>
            <person name="Henrissat B."/>
            <person name="Ihrmark K."/>
            <person name="Kauserud H."/>
            <person name="Kohler A."/>
            <person name="LaButti K."/>
            <person name="Lapidus A."/>
            <person name="Lavin J.L."/>
            <person name="Lee Y.-H."/>
            <person name="Lindquist E."/>
            <person name="Lilly W."/>
            <person name="Lucas S."/>
            <person name="Morin E."/>
            <person name="Murat C."/>
            <person name="Oguiza J.A."/>
            <person name="Park J."/>
            <person name="Pisabarro A.G."/>
            <person name="Riley R."/>
            <person name="Rosling A."/>
            <person name="Salamov A."/>
            <person name="Schmidt O."/>
            <person name="Schmutz J."/>
            <person name="Skrede I."/>
            <person name="Stenlid J."/>
            <person name="Wiebenga A."/>
            <person name="Xie X."/>
            <person name="Kuees U."/>
            <person name="Hibbett D.S."/>
            <person name="Hoffmeister D."/>
            <person name="Hoegberg N."/>
            <person name="Martin F."/>
            <person name="Grigoriev I.V."/>
            <person name="Watkinson S.C."/>
        </authorList>
    </citation>
    <scope>NUCLEOTIDE SEQUENCE [LARGE SCALE GENOMIC DNA]</scope>
    <source>
        <strain evidence="2">strain S7.3</strain>
    </source>
</reference>
<dbReference type="InParanoid" id="F8PSJ5"/>
<dbReference type="STRING" id="936435.F8PSJ5"/>
<dbReference type="AlphaFoldDB" id="F8PSJ5"/>
<dbReference type="PANTHER" id="PTHR45786">
    <property type="entry name" value="DNA BINDING PROTEIN-LIKE"/>
    <property type="match status" value="1"/>
</dbReference>
<evidence type="ECO:0000313" key="1">
    <source>
        <dbReference type="EMBL" id="EGO00754.1"/>
    </source>
</evidence>
<dbReference type="PANTHER" id="PTHR45786:SF74">
    <property type="entry name" value="ATP-DEPENDENT DNA HELICASE"/>
    <property type="match status" value="1"/>
</dbReference>
<gene>
    <name evidence="1" type="ORF">SERLA73DRAFT_151426</name>
</gene>
<sequence length="203" mass="22537">MQCVASGDVKICRNAKTRKVPDGKAKSAVIVERYTGIPRDSQVPPGSIQNLEAPAALRRLFCGVDITAREFRDKVCSYNNAFAFTSLGVKIDHVVTSAAGPYSFRIHGGLHHSISAFHPPEATMLEIQDTLGQFNPFIPLYKQAYQIIMEKPEAECANITAHIALIKLWTNVVIIFLLQMKLLLLSLEMENKMLMSTVILFCS</sequence>
<keyword evidence="2" id="KW-1185">Reference proteome</keyword>
<evidence type="ECO:0000313" key="2">
    <source>
        <dbReference type="Proteomes" id="UP000008063"/>
    </source>
</evidence>
<dbReference type="HOGENOM" id="CLU_1349621_0_0_1"/>
<accession>F8PSJ5</accession>
<dbReference type="Proteomes" id="UP000008063">
    <property type="component" value="Unassembled WGS sequence"/>
</dbReference>
<proteinExistence type="predicted"/>
<organism evidence="2">
    <name type="scientific">Serpula lacrymans var. lacrymans (strain S7.3)</name>
    <name type="common">Dry rot fungus</name>
    <dbReference type="NCBI Taxonomy" id="936435"/>
    <lineage>
        <taxon>Eukaryota</taxon>
        <taxon>Fungi</taxon>
        <taxon>Dikarya</taxon>
        <taxon>Basidiomycota</taxon>
        <taxon>Agaricomycotina</taxon>
        <taxon>Agaricomycetes</taxon>
        <taxon>Agaricomycetidae</taxon>
        <taxon>Boletales</taxon>
        <taxon>Coniophorineae</taxon>
        <taxon>Serpulaceae</taxon>
        <taxon>Serpula</taxon>
    </lineage>
</organism>
<dbReference type="EMBL" id="GL945478">
    <property type="protein sequence ID" value="EGO00754.1"/>
    <property type="molecule type" value="Genomic_DNA"/>
</dbReference>
<name>F8PSJ5_SERL3</name>